<evidence type="ECO:0000313" key="1">
    <source>
        <dbReference type="EMBL" id="ABS52390.1"/>
    </source>
</evidence>
<name>A7I1I8_CAMHC</name>
<proteinExistence type="predicted"/>
<dbReference type="AlphaFoldDB" id="A7I1I8"/>
<dbReference type="EMBL" id="CP000776">
    <property type="protein sequence ID" value="ABS52390.1"/>
    <property type="molecule type" value="Genomic_DNA"/>
</dbReference>
<gene>
    <name evidence="1" type="ordered locus">CHAB381_0812</name>
</gene>
<organism evidence="1 2">
    <name type="scientific">Campylobacter hominis (strain ATCC BAA-381 / DSM 21671 / CCUG 45161 / LMG 19568 / NCTC 13146 / CH001A)</name>
    <dbReference type="NCBI Taxonomy" id="360107"/>
    <lineage>
        <taxon>Bacteria</taxon>
        <taxon>Pseudomonadati</taxon>
        <taxon>Campylobacterota</taxon>
        <taxon>Epsilonproteobacteria</taxon>
        <taxon>Campylobacterales</taxon>
        <taxon>Campylobacteraceae</taxon>
        <taxon>Campylobacter</taxon>
    </lineage>
</organism>
<keyword evidence="2" id="KW-1185">Reference proteome</keyword>
<accession>A7I1I8</accession>
<evidence type="ECO:0000313" key="2">
    <source>
        <dbReference type="Proteomes" id="UP000002407"/>
    </source>
</evidence>
<sequence length="51" mass="6489">MIKFLNNFRFAKIIYVNFIFSFKYKNLMNFYIFKIAKIFIYCEKMYFCKNK</sequence>
<reference evidence="2" key="1">
    <citation type="submission" date="2007-07" db="EMBL/GenBank/DDBJ databases">
        <title>Complete genome sequence of Campylobacter hominis ATCC BAA-381, a commensal isolated from the human gastrointestinal tract.</title>
        <authorList>
            <person name="Fouts D.E."/>
            <person name="Mongodin E.F."/>
            <person name="Puiu D."/>
            <person name="Sebastian Y."/>
            <person name="Miller W.G."/>
            <person name="Mandrell R.E."/>
            <person name="Nelson K.E."/>
        </authorList>
    </citation>
    <scope>NUCLEOTIDE SEQUENCE [LARGE SCALE GENOMIC DNA]</scope>
    <source>
        <strain evidence="2">ATCC BAA-381 / LMG 19568 / NCTC 13146 / CH001A</strain>
    </source>
</reference>
<dbReference type="Proteomes" id="UP000002407">
    <property type="component" value="Chromosome"/>
</dbReference>
<dbReference type="HOGENOM" id="CLU_3096749_0_0_7"/>
<protein>
    <submittedName>
        <fullName evidence="1">Uncharacterized protein</fullName>
    </submittedName>
</protein>
<dbReference type="KEGG" id="cha:CHAB381_0812"/>
<dbReference type="STRING" id="360107.CHAB381_0812"/>